<dbReference type="EMBL" id="QUNO01000012">
    <property type="protein sequence ID" value="REH41072.1"/>
    <property type="molecule type" value="Genomic_DNA"/>
</dbReference>
<dbReference type="Proteomes" id="UP000256269">
    <property type="component" value="Unassembled WGS sequence"/>
</dbReference>
<dbReference type="InterPro" id="IPR032710">
    <property type="entry name" value="NTF2-like_dom_sf"/>
</dbReference>
<comment type="caution">
    <text evidence="2">The sequence shown here is derived from an EMBL/GenBank/DDBJ whole genome shotgun (WGS) entry which is preliminary data.</text>
</comment>
<name>A0A3E0HAN9_9PSEU</name>
<evidence type="ECO:0000313" key="3">
    <source>
        <dbReference type="Proteomes" id="UP000256269"/>
    </source>
</evidence>
<evidence type="ECO:0000313" key="2">
    <source>
        <dbReference type="EMBL" id="REH41072.1"/>
    </source>
</evidence>
<accession>A0A3E0HAN9</accession>
<evidence type="ECO:0000259" key="1">
    <source>
        <dbReference type="Pfam" id="PF12680"/>
    </source>
</evidence>
<keyword evidence="3" id="KW-1185">Reference proteome</keyword>
<reference evidence="2 3" key="1">
    <citation type="submission" date="2018-08" db="EMBL/GenBank/DDBJ databases">
        <title>Genomic Encyclopedia of Archaeal and Bacterial Type Strains, Phase II (KMG-II): from individual species to whole genera.</title>
        <authorList>
            <person name="Goeker M."/>
        </authorList>
    </citation>
    <scope>NUCLEOTIDE SEQUENCE [LARGE SCALE GENOMIC DNA]</scope>
    <source>
        <strain evidence="2 3">DSM 45791</strain>
    </source>
</reference>
<dbReference type="Pfam" id="PF12680">
    <property type="entry name" value="SnoaL_2"/>
    <property type="match status" value="1"/>
</dbReference>
<feature type="domain" description="SnoaL-like" evidence="1">
    <location>
        <begin position="11"/>
        <end position="110"/>
    </location>
</feature>
<protein>
    <submittedName>
        <fullName evidence="2">SnoaL-like protein</fullName>
    </submittedName>
</protein>
<organism evidence="2 3">
    <name type="scientific">Kutzneria buriramensis</name>
    <dbReference type="NCBI Taxonomy" id="1045776"/>
    <lineage>
        <taxon>Bacteria</taxon>
        <taxon>Bacillati</taxon>
        <taxon>Actinomycetota</taxon>
        <taxon>Actinomycetes</taxon>
        <taxon>Pseudonocardiales</taxon>
        <taxon>Pseudonocardiaceae</taxon>
        <taxon>Kutzneria</taxon>
    </lineage>
</organism>
<sequence>MELEFAEKFAAEWVDAWNAHDLDRLLGHFAEDVVWSSPVVVSFCGEESGTLRGKQAVREYYAAGLERIPNLRFEVLSVRAGMAVMVINYRNQDGREVSEVLKLRDGLVVEGHGTYA</sequence>
<gene>
    <name evidence="2" type="ORF">BCF44_112154</name>
</gene>
<dbReference type="RefSeq" id="WP_116178261.1">
    <property type="nucleotide sequence ID" value="NZ_CP144375.1"/>
</dbReference>
<proteinExistence type="predicted"/>
<dbReference type="SUPFAM" id="SSF54427">
    <property type="entry name" value="NTF2-like"/>
    <property type="match status" value="1"/>
</dbReference>
<dbReference type="AlphaFoldDB" id="A0A3E0HAN9"/>
<dbReference type="InterPro" id="IPR037401">
    <property type="entry name" value="SnoaL-like"/>
</dbReference>
<dbReference type="OrthoDB" id="333383at2"/>
<dbReference type="Gene3D" id="3.10.450.50">
    <property type="match status" value="1"/>
</dbReference>